<dbReference type="AlphaFoldDB" id="A0AAD5JPR9"/>
<evidence type="ECO:0000313" key="2">
    <source>
        <dbReference type="Proteomes" id="UP001064489"/>
    </source>
</evidence>
<reference evidence="1 2" key="1">
    <citation type="journal article" date="2022" name="Plant J.">
        <title>Strategies of tolerance reflected in two North American maple genomes.</title>
        <authorList>
            <person name="McEvoy S.L."/>
            <person name="Sezen U.U."/>
            <person name="Trouern-Trend A."/>
            <person name="McMahon S.M."/>
            <person name="Schaberg P.G."/>
            <person name="Yang J."/>
            <person name="Wegrzyn J.L."/>
            <person name="Swenson N.G."/>
        </authorList>
    </citation>
    <scope>NUCLEOTIDE SEQUENCE [LARGE SCALE GENOMIC DNA]</scope>
    <source>
        <strain evidence="1">91603</strain>
    </source>
</reference>
<comment type="caution">
    <text evidence="1">The sequence shown here is derived from an EMBL/GenBank/DDBJ whole genome shotgun (WGS) entry which is preliminary data.</text>
</comment>
<keyword evidence="2" id="KW-1185">Reference proteome</keyword>
<dbReference type="InterPro" id="IPR016159">
    <property type="entry name" value="Cullin_repeat-like_dom_sf"/>
</dbReference>
<accession>A0AAD5JPR9</accession>
<sequence length="82" mass="9102">MKCFGGHINRDVGLAVAVLKVFDAVHGLENALLSDPKNDLPGYLSVLKCLEEALKFLGDNCWLAIQWLEDIVEYLEDNLVAN</sequence>
<name>A0AAD5JPR9_ACENE</name>
<evidence type="ECO:0000313" key="1">
    <source>
        <dbReference type="EMBL" id="KAI9197619.1"/>
    </source>
</evidence>
<dbReference type="Pfam" id="PF20669">
    <property type="entry name" value="Exo70_N"/>
    <property type="match status" value="1"/>
</dbReference>
<dbReference type="EMBL" id="JAJSOW010000002">
    <property type="protein sequence ID" value="KAI9197619.1"/>
    <property type="molecule type" value="Genomic_DNA"/>
</dbReference>
<protein>
    <submittedName>
        <fullName evidence="1">Uncharacterized protein</fullName>
    </submittedName>
</protein>
<proteinExistence type="predicted"/>
<organism evidence="1 2">
    <name type="scientific">Acer negundo</name>
    <name type="common">Box elder</name>
    <dbReference type="NCBI Taxonomy" id="4023"/>
    <lineage>
        <taxon>Eukaryota</taxon>
        <taxon>Viridiplantae</taxon>
        <taxon>Streptophyta</taxon>
        <taxon>Embryophyta</taxon>
        <taxon>Tracheophyta</taxon>
        <taxon>Spermatophyta</taxon>
        <taxon>Magnoliopsida</taxon>
        <taxon>eudicotyledons</taxon>
        <taxon>Gunneridae</taxon>
        <taxon>Pentapetalae</taxon>
        <taxon>rosids</taxon>
        <taxon>malvids</taxon>
        <taxon>Sapindales</taxon>
        <taxon>Sapindaceae</taxon>
        <taxon>Hippocastanoideae</taxon>
        <taxon>Acereae</taxon>
        <taxon>Acer</taxon>
    </lineage>
</organism>
<dbReference type="Proteomes" id="UP001064489">
    <property type="component" value="Chromosome 13"/>
</dbReference>
<gene>
    <name evidence="1" type="ORF">LWI28_001648</name>
</gene>
<dbReference type="SUPFAM" id="SSF74788">
    <property type="entry name" value="Cullin repeat-like"/>
    <property type="match status" value="1"/>
</dbReference>